<accession>A0A1M7SIU7</accession>
<dbReference type="AlphaFoldDB" id="A0A1M7SIU7"/>
<dbReference type="PROSITE" id="PS51257">
    <property type="entry name" value="PROKAR_LIPOPROTEIN"/>
    <property type="match status" value="1"/>
</dbReference>
<dbReference type="SUPFAM" id="SSF53187">
    <property type="entry name" value="Zn-dependent exopeptidases"/>
    <property type="match status" value="1"/>
</dbReference>
<keyword evidence="1" id="KW-0732">Signal</keyword>
<evidence type="ECO:0000313" key="4">
    <source>
        <dbReference type="Proteomes" id="UP000184391"/>
    </source>
</evidence>
<dbReference type="STRING" id="198312.SAMN02745193_01816"/>
<reference evidence="4" key="1">
    <citation type="submission" date="2016-12" db="EMBL/GenBank/DDBJ databases">
        <authorList>
            <person name="Varghese N."/>
            <person name="Submissions S."/>
        </authorList>
    </citation>
    <scope>NUCLEOTIDE SEQUENCE [LARGE SCALE GENOMIC DNA]</scope>
    <source>
        <strain evidence="4">DSM 11032</strain>
    </source>
</reference>
<evidence type="ECO:0000256" key="1">
    <source>
        <dbReference type="SAM" id="SignalP"/>
    </source>
</evidence>
<evidence type="ECO:0000313" key="3">
    <source>
        <dbReference type="EMBL" id="SHN58406.1"/>
    </source>
</evidence>
<feature type="signal peptide" evidence="1">
    <location>
        <begin position="1"/>
        <end position="19"/>
    </location>
</feature>
<dbReference type="RefSeq" id="WP_072674357.1">
    <property type="nucleotide sequence ID" value="NZ_FRDF01000009.1"/>
</dbReference>
<dbReference type="PANTHER" id="PTHR12147">
    <property type="entry name" value="METALLOPEPTIDASE M28 FAMILY MEMBER"/>
    <property type="match status" value="1"/>
</dbReference>
<proteinExistence type="predicted"/>
<organism evidence="3 4">
    <name type="scientific">Erythrobacter sanguineus</name>
    <dbReference type="NCBI Taxonomy" id="198312"/>
    <lineage>
        <taxon>Bacteria</taxon>
        <taxon>Pseudomonadati</taxon>
        <taxon>Pseudomonadota</taxon>
        <taxon>Alphaproteobacteria</taxon>
        <taxon>Sphingomonadales</taxon>
        <taxon>Erythrobacteraceae</taxon>
        <taxon>Erythrobacter/Porphyrobacter group</taxon>
        <taxon>Erythrobacter</taxon>
    </lineage>
</organism>
<protein>
    <submittedName>
        <fullName evidence="3">Peptidase family M28</fullName>
    </submittedName>
</protein>
<dbReference type="OrthoDB" id="9778250at2"/>
<dbReference type="InterPro" id="IPR045175">
    <property type="entry name" value="M28_fam"/>
</dbReference>
<dbReference type="PANTHER" id="PTHR12147:SF26">
    <property type="entry name" value="PEPTIDASE M28 DOMAIN-CONTAINING PROTEIN"/>
    <property type="match status" value="1"/>
</dbReference>
<dbReference type="GO" id="GO:0008235">
    <property type="term" value="F:metalloexopeptidase activity"/>
    <property type="evidence" value="ECO:0007669"/>
    <property type="project" value="InterPro"/>
</dbReference>
<name>A0A1M7SIU7_9SPHN</name>
<keyword evidence="4" id="KW-1185">Reference proteome</keyword>
<dbReference type="Pfam" id="PF04389">
    <property type="entry name" value="Peptidase_M28"/>
    <property type="match status" value="1"/>
</dbReference>
<dbReference type="Proteomes" id="UP000184391">
    <property type="component" value="Unassembled WGS sequence"/>
</dbReference>
<gene>
    <name evidence="3" type="ORF">SAMN02745193_01816</name>
</gene>
<dbReference type="Gene3D" id="3.40.630.10">
    <property type="entry name" value="Zn peptidases"/>
    <property type="match status" value="1"/>
</dbReference>
<dbReference type="EMBL" id="FRDF01000009">
    <property type="protein sequence ID" value="SHN58406.1"/>
    <property type="molecule type" value="Genomic_DNA"/>
</dbReference>
<evidence type="ECO:0000259" key="2">
    <source>
        <dbReference type="Pfam" id="PF04389"/>
    </source>
</evidence>
<feature type="chain" id="PRO_5011980381" evidence="1">
    <location>
        <begin position="20"/>
        <end position="501"/>
    </location>
</feature>
<sequence length="501" mass="52668">MSLLRPRLLVVLLASLVLAGCARTPVASVPPSERIEIEQRLRADIAMLASDNFGGRKPGTAGEEATLAYLEQRFSETGLLSGTGDPGSYWRAPVDLVAATPKSSRLLMALGRNALVVPEEEGIAFTRRRRALAAGGPATGVPVVFVGDGEGPVSPDSVAGAVVVMLGARGPKPSRMAEPFRERATAVLTVLPDPEAIADLRAANATETLRLASEEVDTLSAYITEATLGRVLGEARWQRLKARSREADFTPIEIQLSITIEASAERREFVSSNLVGLIPGKASGTGAVLLLAHWDHLGECGPPDAIDRICNGAVDNASGLAVMLELARRLKDGPPLDRDIYVLATSAEEAGLLGTRAFAKAPPLPLGSIAAAFNLDMLALAPAGAPVGFIGRGRSQLDDVILAEIARSGRSTGDKLLAESFVTRQDGWALLEQGVPTVLLSSAFGSRAVLRPFLDSGYHHPSDQAGSIELGGAIDDLLLHEALVRIFADPARYSGQSAVQP</sequence>
<dbReference type="GO" id="GO:0006508">
    <property type="term" value="P:proteolysis"/>
    <property type="evidence" value="ECO:0007669"/>
    <property type="project" value="InterPro"/>
</dbReference>
<feature type="domain" description="Peptidase M28" evidence="2">
    <location>
        <begin position="273"/>
        <end position="470"/>
    </location>
</feature>
<dbReference type="InterPro" id="IPR007484">
    <property type="entry name" value="Peptidase_M28"/>
</dbReference>